<reference evidence="3" key="1">
    <citation type="submission" date="2023-04" db="EMBL/GenBank/DDBJ databases">
        <authorList>
            <person name="Vijverberg K."/>
            <person name="Xiong W."/>
            <person name="Schranz E."/>
        </authorList>
    </citation>
    <scope>NUCLEOTIDE SEQUENCE</scope>
</reference>
<organism evidence="3 4">
    <name type="scientific">Lactuca saligna</name>
    <name type="common">Willowleaf lettuce</name>
    <dbReference type="NCBI Taxonomy" id="75948"/>
    <lineage>
        <taxon>Eukaryota</taxon>
        <taxon>Viridiplantae</taxon>
        <taxon>Streptophyta</taxon>
        <taxon>Embryophyta</taxon>
        <taxon>Tracheophyta</taxon>
        <taxon>Spermatophyta</taxon>
        <taxon>Magnoliopsida</taxon>
        <taxon>eudicotyledons</taxon>
        <taxon>Gunneridae</taxon>
        <taxon>Pentapetalae</taxon>
        <taxon>asterids</taxon>
        <taxon>campanulids</taxon>
        <taxon>Asterales</taxon>
        <taxon>Asteraceae</taxon>
        <taxon>Cichorioideae</taxon>
        <taxon>Cichorieae</taxon>
        <taxon>Lactucinae</taxon>
        <taxon>Lactuca</taxon>
    </lineage>
</organism>
<keyword evidence="4" id="KW-1185">Reference proteome</keyword>
<dbReference type="PRINTS" id="PR00291">
    <property type="entry name" value="KUNITZINHBTR"/>
</dbReference>
<dbReference type="Gene3D" id="2.80.10.50">
    <property type="match status" value="1"/>
</dbReference>
<dbReference type="SUPFAM" id="SSF50386">
    <property type="entry name" value="STI-like"/>
    <property type="match status" value="1"/>
</dbReference>
<evidence type="ECO:0000256" key="1">
    <source>
        <dbReference type="ARBA" id="ARBA00005440"/>
    </source>
</evidence>
<dbReference type="PROSITE" id="PS00283">
    <property type="entry name" value="SOYBEAN_KUNITZ"/>
    <property type="match status" value="1"/>
</dbReference>
<evidence type="ECO:0000313" key="4">
    <source>
        <dbReference type="Proteomes" id="UP001177003"/>
    </source>
</evidence>
<dbReference type="GO" id="GO:0004866">
    <property type="term" value="F:endopeptidase inhibitor activity"/>
    <property type="evidence" value="ECO:0007669"/>
    <property type="project" value="InterPro"/>
</dbReference>
<proteinExistence type="inferred from homology"/>
<name>A0AA35YG61_LACSI</name>
<dbReference type="Proteomes" id="UP001177003">
    <property type="component" value="Chromosome 2"/>
</dbReference>
<dbReference type="PANTHER" id="PTHR33107">
    <property type="entry name" value="KUNITZ TRYPSIN INHIBITOR 2"/>
    <property type="match status" value="1"/>
</dbReference>
<dbReference type="Pfam" id="PF00197">
    <property type="entry name" value="Kunitz_legume"/>
    <property type="match status" value="1"/>
</dbReference>
<dbReference type="InterPro" id="IPR002160">
    <property type="entry name" value="Prot_inh_Kunz-lg"/>
</dbReference>
<evidence type="ECO:0000256" key="2">
    <source>
        <dbReference type="SAM" id="SignalP"/>
    </source>
</evidence>
<gene>
    <name evidence="3" type="ORF">LSALG_LOCUS13533</name>
</gene>
<feature type="chain" id="PRO_5041296874" evidence="2">
    <location>
        <begin position="18"/>
        <end position="100"/>
    </location>
</feature>
<dbReference type="AlphaFoldDB" id="A0AA35YG61"/>
<comment type="similarity">
    <text evidence="1">Belongs to the protease inhibitor I3 (leguminous Kunitz-type inhibitor) family.</text>
</comment>
<protein>
    <submittedName>
        <fullName evidence="3">Uncharacterized protein</fullName>
    </submittedName>
</protein>
<keyword evidence="2" id="KW-0732">Signal</keyword>
<evidence type="ECO:0000313" key="3">
    <source>
        <dbReference type="EMBL" id="CAI9273381.1"/>
    </source>
</evidence>
<accession>A0AA35YG61</accession>
<feature type="signal peptide" evidence="2">
    <location>
        <begin position="1"/>
        <end position="17"/>
    </location>
</feature>
<dbReference type="InterPro" id="IPR011065">
    <property type="entry name" value="Kunitz_inhibitor_STI-like_sf"/>
</dbReference>
<sequence length="100" mass="10955">MKTLLLLLLSTFSLSMGQPSPTQVRDLDGNLVRSGTEYYILPVIRGMGGGLILASTRNDSCPLDVVQANKEVYNGMPLTFIPVNPKKSVIRESTDLNIIF</sequence>
<dbReference type="EMBL" id="OX465078">
    <property type="protein sequence ID" value="CAI9273381.1"/>
    <property type="molecule type" value="Genomic_DNA"/>
</dbReference>
<dbReference type="PANTHER" id="PTHR33107:SF5">
    <property type="entry name" value="KUNITZ TRYPSIN INHIBITOR 5"/>
    <property type="match status" value="1"/>
</dbReference>